<dbReference type="eggNOG" id="COG0456">
    <property type="taxonomic scope" value="Bacteria"/>
</dbReference>
<proteinExistence type="predicted"/>
<dbReference type="PANTHER" id="PTHR43877">
    <property type="entry name" value="AMINOALKYLPHOSPHONATE N-ACETYLTRANSFERASE-RELATED-RELATED"/>
    <property type="match status" value="1"/>
</dbReference>
<reference evidence="4 5" key="1">
    <citation type="submission" date="2014-03" db="EMBL/GenBank/DDBJ databases">
        <title>Genomics of Bifidobacteria.</title>
        <authorList>
            <person name="Ventura M."/>
            <person name="Milani C."/>
            <person name="Lugli G.A."/>
        </authorList>
    </citation>
    <scope>NUCLEOTIDE SEQUENCE [LARGE SCALE GENOMIC DNA]</scope>
    <source>
        <strain evidence="4 5">DSM 22767</strain>
    </source>
</reference>
<organism evidence="4 5">
    <name type="scientific">Bifidobacterium bohemicum DSM 22767</name>
    <dbReference type="NCBI Taxonomy" id="1437606"/>
    <lineage>
        <taxon>Bacteria</taxon>
        <taxon>Bacillati</taxon>
        <taxon>Actinomycetota</taxon>
        <taxon>Actinomycetes</taxon>
        <taxon>Bifidobacteriales</taxon>
        <taxon>Bifidobacteriaceae</taxon>
        <taxon>Bifidobacterium</taxon>
    </lineage>
</organism>
<accession>A0A086ZGA7</accession>
<dbReference type="Proteomes" id="UP000029096">
    <property type="component" value="Unassembled WGS sequence"/>
</dbReference>
<sequence>MEDRIIVRHIASQDFETKAAVQAQTWRETYKGLLPQWLVDRITPEFALSVTKRHDPATVFVAFVDGRLVGFAEFCDPARPPSDYPETAELASLYVLKQCQGLGIGRRLVESVFAAVSRPRLVLWVFDGNLKAQAFYRHMGFEPTGRFQLEDGGELRSSEFANFDASVSA</sequence>
<dbReference type="InterPro" id="IPR000182">
    <property type="entry name" value="GNAT_dom"/>
</dbReference>
<dbReference type="CDD" id="cd04301">
    <property type="entry name" value="NAT_SF"/>
    <property type="match status" value="1"/>
</dbReference>
<feature type="domain" description="N-acetyltransferase" evidence="3">
    <location>
        <begin position="5"/>
        <end position="162"/>
    </location>
</feature>
<evidence type="ECO:0000259" key="3">
    <source>
        <dbReference type="PROSITE" id="PS51186"/>
    </source>
</evidence>
<comment type="caution">
    <text evidence="4">The sequence shown here is derived from an EMBL/GenBank/DDBJ whole genome shotgun (WGS) entry which is preliminary data.</text>
</comment>
<dbReference type="EMBL" id="JGYP01000002">
    <property type="protein sequence ID" value="KFI45557.1"/>
    <property type="molecule type" value="Genomic_DNA"/>
</dbReference>
<evidence type="ECO:0000256" key="2">
    <source>
        <dbReference type="ARBA" id="ARBA00023315"/>
    </source>
</evidence>
<keyword evidence="1 4" id="KW-0808">Transferase</keyword>
<dbReference type="SUPFAM" id="SSF55729">
    <property type="entry name" value="Acyl-CoA N-acyltransferases (Nat)"/>
    <property type="match status" value="1"/>
</dbReference>
<dbReference type="GO" id="GO:0016747">
    <property type="term" value="F:acyltransferase activity, transferring groups other than amino-acyl groups"/>
    <property type="evidence" value="ECO:0007669"/>
    <property type="project" value="InterPro"/>
</dbReference>
<name>A0A086ZGA7_9BIFI</name>
<dbReference type="AlphaFoldDB" id="A0A086ZGA7"/>
<dbReference type="InterPro" id="IPR050832">
    <property type="entry name" value="Bact_Acetyltransf"/>
</dbReference>
<dbReference type="RefSeq" id="WP_044098104.1">
    <property type="nucleotide sequence ID" value="NZ_JDUS01000006.1"/>
</dbReference>
<dbReference type="PROSITE" id="PS51186">
    <property type="entry name" value="GNAT"/>
    <property type="match status" value="1"/>
</dbReference>
<keyword evidence="2" id="KW-0012">Acyltransferase</keyword>
<evidence type="ECO:0000313" key="5">
    <source>
        <dbReference type="Proteomes" id="UP000029096"/>
    </source>
</evidence>
<evidence type="ECO:0000256" key="1">
    <source>
        <dbReference type="ARBA" id="ARBA00022679"/>
    </source>
</evidence>
<evidence type="ECO:0000313" key="4">
    <source>
        <dbReference type="EMBL" id="KFI45557.1"/>
    </source>
</evidence>
<protein>
    <submittedName>
        <fullName evidence="4">Acetyltransferase (GNAT) family</fullName>
    </submittedName>
</protein>
<gene>
    <name evidence="4" type="ORF">BBOH_1031</name>
</gene>
<dbReference type="STRING" id="1437606.BBOH_1031"/>
<dbReference type="InterPro" id="IPR016181">
    <property type="entry name" value="Acyl_CoA_acyltransferase"/>
</dbReference>
<dbReference type="Gene3D" id="3.40.630.30">
    <property type="match status" value="1"/>
</dbReference>
<keyword evidence="5" id="KW-1185">Reference proteome</keyword>
<dbReference type="Pfam" id="PF00583">
    <property type="entry name" value="Acetyltransf_1"/>
    <property type="match status" value="1"/>
</dbReference>
<dbReference type="OrthoDB" id="5243635at2"/>